<dbReference type="GO" id="GO:0016746">
    <property type="term" value="F:acyltransferase activity"/>
    <property type="evidence" value="ECO:0007669"/>
    <property type="project" value="UniProtKB-KW"/>
</dbReference>
<keyword evidence="9" id="KW-1185">Reference proteome</keyword>
<dbReference type="Pfam" id="PF03062">
    <property type="entry name" value="MBOAT"/>
    <property type="match status" value="1"/>
</dbReference>
<feature type="transmembrane region" description="Helical" evidence="7">
    <location>
        <begin position="394"/>
        <end position="414"/>
    </location>
</feature>
<evidence type="ECO:0000313" key="8">
    <source>
        <dbReference type="EMBL" id="KAK7502861.1"/>
    </source>
</evidence>
<name>A0ABD0LUV3_9CAEN</name>
<feature type="transmembrane region" description="Helical" evidence="7">
    <location>
        <begin position="58"/>
        <end position="91"/>
    </location>
</feature>
<dbReference type="InterPro" id="IPR049941">
    <property type="entry name" value="LPLAT_7/PORCN-like"/>
</dbReference>
<accession>A0ABD0LUV3</accession>
<keyword evidence="3 7" id="KW-0812">Transmembrane</keyword>
<evidence type="ECO:0000256" key="5">
    <source>
        <dbReference type="ARBA" id="ARBA00023136"/>
    </source>
</evidence>
<evidence type="ECO:0000313" key="9">
    <source>
        <dbReference type="Proteomes" id="UP001519460"/>
    </source>
</evidence>
<dbReference type="PROSITE" id="PS51257">
    <property type="entry name" value="PROKAR_LIPOPROTEIN"/>
    <property type="match status" value="1"/>
</dbReference>
<evidence type="ECO:0000256" key="7">
    <source>
        <dbReference type="SAM" id="Phobius"/>
    </source>
</evidence>
<dbReference type="PANTHER" id="PTHR13906:SF4">
    <property type="entry name" value="LYSOPHOSPHOLIPID ACYLTRANSFERASE 6"/>
    <property type="match status" value="1"/>
</dbReference>
<evidence type="ECO:0000256" key="6">
    <source>
        <dbReference type="ARBA" id="ARBA00023315"/>
    </source>
</evidence>
<dbReference type="GO" id="GO:0016020">
    <property type="term" value="C:membrane"/>
    <property type="evidence" value="ECO:0007669"/>
    <property type="project" value="UniProtKB-SubCell"/>
</dbReference>
<dbReference type="PANTHER" id="PTHR13906">
    <property type="entry name" value="PORCUPINE"/>
    <property type="match status" value="1"/>
</dbReference>
<evidence type="ECO:0000256" key="3">
    <source>
        <dbReference type="ARBA" id="ARBA00022692"/>
    </source>
</evidence>
<keyword evidence="2" id="KW-0808">Transferase</keyword>
<keyword evidence="5 7" id="KW-0472">Membrane</keyword>
<evidence type="ECO:0000256" key="4">
    <source>
        <dbReference type="ARBA" id="ARBA00022989"/>
    </source>
</evidence>
<feature type="transmembrane region" description="Helical" evidence="7">
    <location>
        <begin position="26"/>
        <end position="46"/>
    </location>
</feature>
<gene>
    <name evidence="8" type="ORF">BaRGS_00005810</name>
</gene>
<comment type="subcellular location">
    <subcellularLocation>
        <location evidence="1">Membrane</location>
        <topology evidence="1">Multi-pass membrane protein</topology>
    </subcellularLocation>
</comment>
<dbReference type="Proteomes" id="UP001519460">
    <property type="component" value="Unassembled WGS sequence"/>
</dbReference>
<comment type="caution">
    <text evidence="8">The sequence shown here is derived from an EMBL/GenBank/DDBJ whole genome shotgun (WGS) entry which is preliminary data.</text>
</comment>
<dbReference type="EMBL" id="JACVVK020000023">
    <property type="protein sequence ID" value="KAK7502861.1"/>
    <property type="molecule type" value="Genomic_DNA"/>
</dbReference>
<reference evidence="8 9" key="1">
    <citation type="journal article" date="2023" name="Sci. Data">
        <title>Genome assembly of the Korean intertidal mud-creeper Batillaria attramentaria.</title>
        <authorList>
            <person name="Patra A.K."/>
            <person name="Ho P.T."/>
            <person name="Jun S."/>
            <person name="Lee S.J."/>
            <person name="Kim Y."/>
            <person name="Won Y.J."/>
        </authorList>
    </citation>
    <scope>NUCLEOTIDE SEQUENCE [LARGE SCALE GENOMIC DNA]</scope>
    <source>
        <strain evidence="8">Wonlab-2016</strain>
    </source>
</reference>
<feature type="transmembrane region" description="Helical" evidence="7">
    <location>
        <begin position="426"/>
        <end position="444"/>
    </location>
</feature>
<sequence length="481" mass="54243">MGARDYDGVLALQGIADVVGVPVAQLNFFVGCAISLFVAVFYRKWLTVPSVPSTTRHIFNLITGILIAGFVVGCGVFLFTFGFLFLCHIYLMLYPFKVPALDITYCLMVSTQKLTTLGFNLGDWYRYGNTQEKMTPEQRAMAVRKFPSVLEFGSYMLGFQTVVMGPFCFYNDYISFVDGSHYSQQLSAAGAGSNANYKLDAKRVPSPNKAVLWKVAQCLLWTGVHLTLPSLLPVERNTDPSFIQEHGTVFLILHCVASLFCYRARYYFGWTIADAVNNASGFGFAAFDENGEAKWDMLTNCYVQNIEFATSFKAYIDNWNLSSIRWLRFICYSRAPLNPTIMTFVLSALWHGFWPGYYVMFLSGALFTFAARKWRRIVRPHFQTSQVKRFSYDIATWIATQMTIAYVTVPFVVLKAQPIITFYNNWYWSLHIIAVGILLLLPSGRSAKPVSQPKAEANTANAAINSTYNDIATNHAKSKDL</sequence>
<protein>
    <submittedName>
        <fullName evidence="8">Uncharacterized protein</fullName>
    </submittedName>
</protein>
<dbReference type="InterPro" id="IPR004299">
    <property type="entry name" value="MBOAT_fam"/>
</dbReference>
<feature type="transmembrane region" description="Helical" evidence="7">
    <location>
        <begin position="356"/>
        <end position="374"/>
    </location>
</feature>
<dbReference type="AlphaFoldDB" id="A0ABD0LUV3"/>
<keyword evidence="4 7" id="KW-1133">Transmembrane helix</keyword>
<keyword evidence="6" id="KW-0012">Acyltransferase</keyword>
<organism evidence="8 9">
    <name type="scientific">Batillaria attramentaria</name>
    <dbReference type="NCBI Taxonomy" id="370345"/>
    <lineage>
        <taxon>Eukaryota</taxon>
        <taxon>Metazoa</taxon>
        <taxon>Spiralia</taxon>
        <taxon>Lophotrochozoa</taxon>
        <taxon>Mollusca</taxon>
        <taxon>Gastropoda</taxon>
        <taxon>Caenogastropoda</taxon>
        <taxon>Sorbeoconcha</taxon>
        <taxon>Cerithioidea</taxon>
        <taxon>Batillariidae</taxon>
        <taxon>Batillaria</taxon>
    </lineage>
</organism>
<evidence type="ECO:0000256" key="1">
    <source>
        <dbReference type="ARBA" id="ARBA00004141"/>
    </source>
</evidence>
<proteinExistence type="predicted"/>
<evidence type="ECO:0000256" key="2">
    <source>
        <dbReference type="ARBA" id="ARBA00022679"/>
    </source>
</evidence>